<comment type="caution">
    <text evidence="2">The sequence shown here is derived from an EMBL/GenBank/DDBJ whole genome shotgun (WGS) entry which is preliminary data.</text>
</comment>
<evidence type="ECO:0000313" key="3">
    <source>
        <dbReference type="Proteomes" id="UP001470230"/>
    </source>
</evidence>
<gene>
    <name evidence="2" type="ORF">M9Y10_040880</name>
</gene>
<feature type="coiled-coil region" evidence="1">
    <location>
        <begin position="335"/>
        <end position="362"/>
    </location>
</feature>
<dbReference type="EMBL" id="JAPFFF010000007">
    <property type="protein sequence ID" value="KAK8885432.1"/>
    <property type="molecule type" value="Genomic_DNA"/>
</dbReference>
<reference evidence="2 3" key="1">
    <citation type="submission" date="2024-04" db="EMBL/GenBank/DDBJ databases">
        <title>Tritrichomonas musculus Genome.</title>
        <authorList>
            <person name="Alves-Ferreira E."/>
            <person name="Grigg M."/>
            <person name="Lorenzi H."/>
            <person name="Galac M."/>
        </authorList>
    </citation>
    <scope>NUCLEOTIDE SEQUENCE [LARGE SCALE GENOMIC DNA]</scope>
    <source>
        <strain evidence="2 3">EAF2021</strain>
    </source>
</reference>
<dbReference type="Proteomes" id="UP001470230">
    <property type="component" value="Unassembled WGS sequence"/>
</dbReference>
<evidence type="ECO:0008006" key="4">
    <source>
        <dbReference type="Google" id="ProtNLM"/>
    </source>
</evidence>
<name>A0ABR2K3E5_9EUKA</name>
<evidence type="ECO:0000256" key="1">
    <source>
        <dbReference type="SAM" id="Coils"/>
    </source>
</evidence>
<evidence type="ECO:0000313" key="2">
    <source>
        <dbReference type="EMBL" id="KAK8885432.1"/>
    </source>
</evidence>
<proteinExistence type="predicted"/>
<organism evidence="2 3">
    <name type="scientific">Tritrichomonas musculus</name>
    <dbReference type="NCBI Taxonomy" id="1915356"/>
    <lineage>
        <taxon>Eukaryota</taxon>
        <taxon>Metamonada</taxon>
        <taxon>Parabasalia</taxon>
        <taxon>Tritrichomonadida</taxon>
        <taxon>Tritrichomonadidae</taxon>
        <taxon>Tritrichomonas</taxon>
    </lineage>
</organism>
<protein>
    <recommendedName>
        <fullName evidence="4">VPS9 domain-containing protein</fullName>
    </recommendedName>
</protein>
<keyword evidence="1" id="KW-0175">Coiled coil</keyword>
<sequence length="687" mass="80055">MSEDQSENENQEELDHEIKELYDKVQELRQQTNFDVIASMKSAKTLLYEEYTKCIQVASTIFAVYSRSNNNQISVPCYDQEKQTQKFTKNFFHYKNFYNHIYSTPKLFAESVYDRILNEKVDIKLISFEILPILYGYYIDESCCLKAQEFLITIIKLISDNEKLDELPKFQPLFESFFLGAYRFHDLLWNNLYNYYLKDNDVTSIFDLFKRSLENAALSLYYHQPVLFDLIDLSSEFGFKFIISGILKPSLIIYKNLFSGTNIFEQLLEEFQSIEYSPPDSKMQSIHNSFFGSTAPIQYSIDITSISFDQGLPVTFLCGTFAKLIRLTKSTDKIIEDIAYHFENIEKTVNELERNKQQTMSLPNFYPNAIMKEFTIEEPSDEKLNAVWMQIKKNANKTSVDPLNLIPILNPDCDHITGITETIEFAKFALGEELKELSCKKDNLDYIIGLTMTYNSIQTIEKILENITKHANDTYLHVIMKDHLQISPNLRANKISSTFRNVSRTIQKMGLPLESAWVPSFVTVLDNVTSMPINKKLGKMFNNAKWPIKDKLRDQSEELEKIKIELDHLSRIIKILINCPCGQQFWKIFELSNSISILQAICDESNIDLSHNQIFAYIFPIECGADFVYVIIRLYQIRKLLMNNDVQFPLKIFEKINLVNSWLMSFLQTDSTFDVDLYSREIDKAFG</sequence>
<keyword evidence="3" id="KW-1185">Reference proteome</keyword>
<accession>A0ABR2K3E5</accession>